<dbReference type="AlphaFoldDB" id="A0A4Y2VPK4"/>
<name>A0A4Y2VPK4_ARAVE</name>
<keyword evidence="2" id="KW-1185">Reference proteome</keyword>
<reference evidence="1 2" key="1">
    <citation type="journal article" date="2019" name="Sci. Rep.">
        <title>Orb-weaving spider Araneus ventricosus genome elucidates the spidroin gene catalogue.</title>
        <authorList>
            <person name="Kono N."/>
            <person name="Nakamura H."/>
            <person name="Ohtoshi R."/>
            <person name="Moran D.A.P."/>
            <person name="Shinohara A."/>
            <person name="Yoshida Y."/>
            <person name="Fujiwara M."/>
            <person name="Mori M."/>
            <person name="Tomita M."/>
            <person name="Arakawa K."/>
        </authorList>
    </citation>
    <scope>NUCLEOTIDE SEQUENCE [LARGE SCALE GENOMIC DNA]</scope>
</reference>
<dbReference type="OrthoDB" id="6460388at2759"/>
<comment type="caution">
    <text evidence="1">The sequence shown here is derived from an EMBL/GenBank/DDBJ whole genome shotgun (WGS) entry which is preliminary data.</text>
</comment>
<gene>
    <name evidence="1" type="ORF">AVEN_92972_1</name>
</gene>
<protein>
    <submittedName>
        <fullName evidence="1">Uncharacterized protein</fullName>
    </submittedName>
</protein>
<evidence type="ECO:0000313" key="2">
    <source>
        <dbReference type="Proteomes" id="UP000499080"/>
    </source>
</evidence>
<sequence>MEDEQTDNDDNSKNGDVSDSVECVLSLQKSLTVLEEKSGKVSGINVEESLTADDDLMFFEGVRYRWEKIFRPKSQTKWKMMIKRTMMIQINRNH</sequence>
<dbReference type="Proteomes" id="UP000499080">
    <property type="component" value="Unassembled WGS sequence"/>
</dbReference>
<proteinExistence type="predicted"/>
<organism evidence="1 2">
    <name type="scientific">Araneus ventricosus</name>
    <name type="common">Orbweaver spider</name>
    <name type="synonym">Epeira ventricosa</name>
    <dbReference type="NCBI Taxonomy" id="182803"/>
    <lineage>
        <taxon>Eukaryota</taxon>
        <taxon>Metazoa</taxon>
        <taxon>Ecdysozoa</taxon>
        <taxon>Arthropoda</taxon>
        <taxon>Chelicerata</taxon>
        <taxon>Arachnida</taxon>
        <taxon>Araneae</taxon>
        <taxon>Araneomorphae</taxon>
        <taxon>Entelegynae</taxon>
        <taxon>Araneoidea</taxon>
        <taxon>Araneidae</taxon>
        <taxon>Araneus</taxon>
    </lineage>
</organism>
<dbReference type="EMBL" id="BGPR01049161">
    <property type="protein sequence ID" value="GBO26146.1"/>
    <property type="molecule type" value="Genomic_DNA"/>
</dbReference>
<accession>A0A4Y2VPK4</accession>
<evidence type="ECO:0000313" key="1">
    <source>
        <dbReference type="EMBL" id="GBO26146.1"/>
    </source>
</evidence>